<protein>
    <recommendedName>
        <fullName evidence="3">Secreted protein</fullName>
    </recommendedName>
</protein>
<dbReference type="EMBL" id="JBHLYR010000058">
    <property type="protein sequence ID" value="MFB9993885.1"/>
    <property type="molecule type" value="Genomic_DNA"/>
</dbReference>
<reference evidence="1 2" key="1">
    <citation type="submission" date="2024-09" db="EMBL/GenBank/DDBJ databases">
        <authorList>
            <person name="Sun Q."/>
            <person name="Mori K."/>
        </authorList>
    </citation>
    <scope>NUCLEOTIDE SEQUENCE [LARGE SCALE GENOMIC DNA]</scope>
    <source>
        <strain evidence="1 2">JCM 13503</strain>
    </source>
</reference>
<dbReference type="RefSeq" id="WP_380013598.1">
    <property type="nucleotide sequence ID" value="NZ_JBHLYR010000058.1"/>
</dbReference>
<name>A0ABV6B294_9DEIO</name>
<organism evidence="1 2">
    <name type="scientific">Deinococcus oregonensis</name>
    <dbReference type="NCBI Taxonomy" id="1805970"/>
    <lineage>
        <taxon>Bacteria</taxon>
        <taxon>Thermotogati</taxon>
        <taxon>Deinococcota</taxon>
        <taxon>Deinococci</taxon>
        <taxon>Deinococcales</taxon>
        <taxon>Deinococcaceae</taxon>
        <taxon>Deinococcus</taxon>
    </lineage>
</organism>
<evidence type="ECO:0008006" key="3">
    <source>
        <dbReference type="Google" id="ProtNLM"/>
    </source>
</evidence>
<keyword evidence="2" id="KW-1185">Reference proteome</keyword>
<proteinExistence type="predicted"/>
<gene>
    <name evidence="1" type="ORF">ACFFLM_18175</name>
</gene>
<sequence>MSSRTSLLLIRTLWLSAWVVAAGRLPQDLEQLAGDIALLVLPAKRPRSYPRAVNIKMTRSPRKVRASDTLTS</sequence>
<evidence type="ECO:0000313" key="1">
    <source>
        <dbReference type="EMBL" id="MFB9993885.1"/>
    </source>
</evidence>
<evidence type="ECO:0000313" key="2">
    <source>
        <dbReference type="Proteomes" id="UP001589733"/>
    </source>
</evidence>
<accession>A0ABV6B294</accession>
<comment type="caution">
    <text evidence="1">The sequence shown here is derived from an EMBL/GenBank/DDBJ whole genome shotgun (WGS) entry which is preliminary data.</text>
</comment>
<dbReference type="Proteomes" id="UP001589733">
    <property type="component" value="Unassembled WGS sequence"/>
</dbReference>